<reference evidence="2" key="1">
    <citation type="submission" date="2018-05" db="EMBL/GenBank/DDBJ databases">
        <authorList>
            <person name="Lanie J.A."/>
            <person name="Ng W.-L."/>
            <person name="Kazmierczak K.M."/>
            <person name="Andrzejewski T.M."/>
            <person name="Davidsen T.M."/>
            <person name="Wayne K.J."/>
            <person name="Tettelin H."/>
            <person name="Glass J.I."/>
            <person name="Rusch D."/>
            <person name="Podicherti R."/>
            <person name="Tsui H.-C.T."/>
            <person name="Winkler M.E."/>
        </authorList>
    </citation>
    <scope>NUCLEOTIDE SEQUENCE</scope>
</reference>
<feature type="region of interest" description="Disordered" evidence="1">
    <location>
        <begin position="1"/>
        <end position="22"/>
    </location>
</feature>
<name>A0A381ZM16_9ZZZZ</name>
<protein>
    <submittedName>
        <fullName evidence="2">Uncharacterized protein</fullName>
    </submittedName>
</protein>
<accession>A0A381ZM16</accession>
<feature type="non-terminal residue" evidence="2">
    <location>
        <position position="52"/>
    </location>
</feature>
<organism evidence="2">
    <name type="scientific">marine metagenome</name>
    <dbReference type="NCBI Taxonomy" id="408172"/>
    <lineage>
        <taxon>unclassified sequences</taxon>
        <taxon>metagenomes</taxon>
        <taxon>ecological metagenomes</taxon>
    </lineage>
</organism>
<dbReference type="AlphaFoldDB" id="A0A381ZM16"/>
<sequence length="52" mass="5584">MADPTQIEGHSLNTQKPEPTLAPSFFIDSDNAAVQAFADHIVGRSSDDIDRG</sequence>
<gene>
    <name evidence="2" type="ORF">METZ01_LOCUS142756</name>
</gene>
<evidence type="ECO:0000313" key="2">
    <source>
        <dbReference type="EMBL" id="SVA89902.1"/>
    </source>
</evidence>
<evidence type="ECO:0000256" key="1">
    <source>
        <dbReference type="SAM" id="MobiDB-lite"/>
    </source>
</evidence>
<dbReference type="EMBL" id="UINC01021730">
    <property type="protein sequence ID" value="SVA89902.1"/>
    <property type="molecule type" value="Genomic_DNA"/>
</dbReference>
<proteinExistence type="predicted"/>